<dbReference type="PANTHER" id="PTHR21716">
    <property type="entry name" value="TRANSMEMBRANE PROTEIN"/>
    <property type="match status" value="1"/>
</dbReference>
<evidence type="ECO:0000256" key="9">
    <source>
        <dbReference type="SAM" id="Phobius"/>
    </source>
</evidence>
<keyword evidence="5 9" id="KW-0812">Transmembrane</keyword>
<dbReference type="InterPro" id="IPR002549">
    <property type="entry name" value="AI-2E-like"/>
</dbReference>
<evidence type="ECO:0000256" key="6">
    <source>
        <dbReference type="ARBA" id="ARBA00022989"/>
    </source>
</evidence>
<organism evidence="10 11">
    <name type="scientific">Paracoccus broussonetiae</name>
    <dbReference type="NCBI Taxonomy" id="3075834"/>
    <lineage>
        <taxon>Bacteria</taxon>
        <taxon>Pseudomonadati</taxon>
        <taxon>Pseudomonadota</taxon>
        <taxon>Alphaproteobacteria</taxon>
        <taxon>Rhodobacterales</taxon>
        <taxon>Paracoccaceae</taxon>
        <taxon>Paracoccus</taxon>
    </lineage>
</organism>
<evidence type="ECO:0000313" key="10">
    <source>
        <dbReference type="EMBL" id="MDT1063892.1"/>
    </source>
</evidence>
<reference evidence="11" key="1">
    <citation type="submission" date="2023-07" db="EMBL/GenBank/DDBJ databases">
        <title>Characterization of two Paracoccaceae strains isolated from Phycosphere and proposal of Xinfangfangia lacusdiani sp. nov.</title>
        <authorList>
            <person name="Deng Y."/>
            <person name="Zhang Y.Q."/>
        </authorList>
    </citation>
    <scope>NUCLEOTIDE SEQUENCE [LARGE SCALE GENOMIC DNA]</scope>
    <source>
        <strain evidence="11">CPCC 101403</strain>
    </source>
</reference>
<feature type="transmembrane region" description="Helical" evidence="9">
    <location>
        <begin position="186"/>
        <end position="207"/>
    </location>
</feature>
<evidence type="ECO:0000256" key="2">
    <source>
        <dbReference type="ARBA" id="ARBA00009773"/>
    </source>
</evidence>
<name>A0ABU3EJD1_9RHOB</name>
<keyword evidence="6 9" id="KW-1133">Transmembrane helix</keyword>
<gene>
    <name evidence="10" type="ORF">RM190_18670</name>
</gene>
<keyword evidence="7 9" id="KW-0472">Membrane</keyword>
<dbReference type="EMBL" id="JAVRQI010000016">
    <property type="protein sequence ID" value="MDT1063892.1"/>
    <property type="molecule type" value="Genomic_DNA"/>
</dbReference>
<evidence type="ECO:0000256" key="4">
    <source>
        <dbReference type="ARBA" id="ARBA00022475"/>
    </source>
</evidence>
<comment type="caution">
    <text evidence="10">The sequence shown here is derived from an EMBL/GenBank/DDBJ whole genome shotgun (WGS) entry which is preliminary data.</text>
</comment>
<evidence type="ECO:0000256" key="5">
    <source>
        <dbReference type="ARBA" id="ARBA00022692"/>
    </source>
</evidence>
<evidence type="ECO:0000256" key="7">
    <source>
        <dbReference type="ARBA" id="ARBA00023136"/>
    </source>
</evidence>
<dbReference type="Pfam" id="PF01594">
    <property type="entry name" value="AI-2E_transport"/>
    <property type="match status" value="1"/>
</dbReference>
<evidence type="ECO:0000256" key="8">
    <source>
        <dbReference type="SAM" id="MobiDB-lite"/>
    </source>
</evidence>
<keyword evidence="4" id="KW-1003">Cell membrane</keyword>
<keyword evidence="3" id="KW-0813">Transport</keyword>
<proteinExistence type="inferred from homology"/>
<comment type="subcellular location">
    <subcellularLocation>
        <location evidence="1">Cell membrane</location>
        <topology evidence="1">Multi-pass membrane protein</topology>
    </subcellularLocation>
</comment>
<feature type="transmembrane region" description="Helical" evidence="9">
    <location>
        <begin position="265"/>
        <end position="285"/>
    </location>
</feature>
<protein>
    <submittedName>
        <fullName evidence="10">AI-2E family transporter</fullName>
    </submittedName>
</protein>
<feature type="transmembrane region" description="Helical" evidence="9">
    <location>
        <begin position="89"/>
        <end position="108"/>
    </location>
</feature>
<dbReference type="Proteomes" id="UP001251085">
    <property type="component" value="Unassembled WGS sequence"/>
</dbReference>
<keyword evidence="11" id="KW-1185">Reference proteome</keyword>
<evidence type="ECO:0000256" key="3">
    <source>
        <dbReference type="ARBA" id="ARBA00022448"/>
    </source>
</evidence>
<feature type="transmembrane region" description="Helical" evidence="9">
    <location>
        <begin position="332"/>
        <end position="359"/>
    </location>
</feature>
<feature type="region of interest" description="Disordered" evidence="8">
    <location>
        <begin position="1"/>
        <end position="20"/>
    </location>
</feature>
<evidence type="ECO:0000313" key="11">
    <source>
        <dbReference type="Proteomes" id="UP001251085"/>
    </source>
</evidence>
<feature type="transmembrane region" description="Helical" evidence="9">
    <location>
        <begin position="240"/>
        <end position="259"/>
    </location>
</feature>
<feature type="transmembrane region" description="Helical" evidence="9">
    <location>
        <begin position="292"/>
        <end position="312"/>
    </location>
</feature>
<sequence>MPTPLPENPDPAASSGSPPAAPDRIELIEARVVDLVIRLILLGLFAYLSLALIRPFLAITTWGVILAVALAPVHDWLTRLLQGHRRLAAMIVTLAALCVVIGPVAALTSNMVESVQSLVERANSGQLKLPPPPARLETLPLVGQQIHDFWTSARANLESVVLSYHRILAPIGAKMIALVSQLGLDLLKFVLSIVLAGLLLIPGPRLAGWGRRIAARIVAPRGEQFVDLATVTVRNVSRGVVGIALLQGILIGVVLQAAGVPSAGLLALIILFLCILQIGPALIVLPVLIWSWLTMTPAQALLLTVVLVPLTFMDNVLKPMLMGRGLSTPTLVIFMGVIGGTLSFGLIGLFLGPVVLAVFHDLVLTWLQHDPHHPVEKS</sequence>
<comment type="similarity">
    <text evidence="2">Belongs to the autoinducer-2 exporter (AI-2E) (TC 2.A.86) family.</text>
</comment>
<dbReference type="RefSeq" id="WP_311760982.1">
    <property type="nucleotide sequence ID" value="NZ_JAVRQI010000016.1"/>
</dbReference>
<evidence type="ECO:0000256" key="1">
    <source>
        <dbReference type="ARBA" id="ARBA00004651"/>
    </source>
</evidence>
<dbReference type="PANTHER" id="PTHR21716:SF67">
    <property type="entry name" value="TRANSPORT PROTEIN YDIK-RELATED"/>
    <property type="match status" value="1"/>
</dbReference>
<feature type="transmembrane region" description="Helical" evidence="9">
    <location>
        <begin position="59"/>
        <end position="77"/>
    </location>
</feature>
<accession>A0ABU3EJD1</accession>